<dbReference type="PANTHER" id="PTHR33231:SF1">
    <property type="entry name" value="30S RIBOSOMAL PROTEIN"/>
    <property type="match status" value="1"/>
</dbReference>
<dbReference type="Pfam" id="PF16321">
    <property type="entry name" value="Ribosom_S30AE_C"/>
    <property type="match status" value="2"/>
</dbReference>
<dbReference type="EMBL" id="WJHE01001476">
    <property type="protein sequence ID" value="MST35155.1"/>
    <property type="molecule type" value="Genomic_DNA"/>
</dbReference>
<feature type="domain" description="Sigma 54 modulation/S30EA ribosomal protein C-terminal" evidence="1">
    <location>
        <begin position="115"/>
        <end position="170"/>
    </location>
</feature>
<accession>A0ABW9QZ64</accession>
<name>A0ABW9QZ64_9ACTN</name>
<dbReference type="Proteomes" id="UP000437736">
    <property type="component" value="Unassembled WGS sequence"/>
</dbReference>
<feature type="domain" description="Sigma 54 modulation/S30EA ribosomal protein C-terminal" evidence="1">
    <location>
        <begin position="194"/>
        <end position="237"/>
    </location>
</feature>
<dbReference type="InterPro" id="IPR036567">
    <property type="entry name" value="RHF-like"/>
</dbReference>
<reference evidence="2 3" key="1">
    <citation type="submission" date="2019-11" db="EMBL/GenBank/DDBJ databases">
        <title>Acidiferrimicrobium australis gen. nov., sp. nov., an acidophilic and obligately heterotrophic, member of the Actinobacteria that catalyses dissimilatory oxido- reduction of iron isolated from metal-rich acidic water in Chile.</title>
        <authorList>
            <person name="Gonzalez D."/>
            <person name="Huber K."/>
            <person name="Hedrich S."/>
            <person name="Rojas-Villalobos C."/>
            <person name="Quatrini R."/>
            <person name="Dinamarca M.A."/>
            <person name="Schwarz A."/>
            <person name="Canales C."/>
            <person name="Nancucheo I."/>
        </authorList>
    </citation>
    <scope>NUCLEOTIDE SEQUENCE [LARGE SCALE GENOMIC DNA]</scope>
    <source>
        <strain evidence="2 3">USS-CCA1</strain>
    </source>
</reference>
<protein>
    <submittedName>
        <fullName evidence="2">HPF/RaiA family ribosome-associated protein</fullName>
    </submittedName>
</protein>
<dbReference type="SUPFAM" id="SSF69754">
    <property type="entry name" value="Ribosome binding protein Y (YfiA homologue)"/>
    <property type="match status" value="1"/>
</dbReference>
<proteinExistence type="predicted"/>
<sequence>DYALQRIGHVIQRMDEPVLAARVTLSLAADPARTRPALAKANLDLGGRFVGAHVAAHGVPEAVDLLSDQLAQRLADRAQRLEALHRRPVGSEGPGEWRHGDLPATRPEYFDRPADERELVRQKAFVTAEQSVDEAAFDMDQLDYDFYLFRDVVTGDDSLLERRSGGVYRLQGVRPRAAAPGPTAVELDVDGRPAPVLTLDGAVEQLAEADGRFVFFADAVSGRGCVVYRRYDGHYGLLTLA</sequence>
<comment type="caution">
    <text evidence="2">The sequence shown here is derived from an EMBL/GenBank/DDBJ whole genome shotgun (WGS) entry which is preliminary data.</text>
</comment>
<gene>
    <name evidence="2" type="ORF">GHK86_20785</name>
</gene>
<dbReference type="PANTHER" id="PTHR33231">
    <property type="entry name" value="30S RIBOSOMAL PROTEIN"/>
    <property type="match status" value="1"/>
</dbReference>
<evidence type="ECO:0000259" key="1">
    <source>
        <dbReference type="Pfam" id="PF16321"/>
    </source>
</evidence>
<keyword evidence="3" id="KW-1185">Reference proteome</keyword>
<dbReference type="InterPro" id="IPR038416">
    <property type="entry name" value="Ribosom_S30AE_C_sf"/>
</dbReference>
<organism evidence="2 3">
    <name type="scientific">Acidiferrimicrobium australe</name>
    <dbReference type="NCBI Taxonomy" id="2664430"/>
    <lineage>
        <taxon>Bacteria</taxon>
        <taxon>Bacillati</taxon>
        <taxon>Actinomycetota</taxon>
        <taxon>Acidimicrobiia</taxon>
        <taxon>Acidimicrobiales</taxon>
        <taxon>Acidimicrobiaceae</taxon>
        <taxon>Acidiferrimicrobium</taxon>
    </lineage>
</organism>
<evidence type="ECO:0000313" key="3">
    <source>
        <dbReference type="Proteomes" id="UP000437736"/>
    </source>
</evidence>
<dbReference type="InterPro" id="IPR050574">
    <property type="entry name" value="HPF/YfiA_ribosome-assoc"/>
</dbReference>
<evidence type="ECO:0000313" key="2">
    <source>
        <dbReference type="EMBL" id="MST35155.1"/>
    </source>
</evidence>
<dbReference type="InterPro" id="IPR032528">
    <property type="entry name" value="Ribosom_S30AE_C"/>
</dbReference>
<feature type="non-terminal residue" evidence="2">
    <location>
        <position position="1"/>
    </location>
</feature>
<dbReference type="Gene3D" id="3.30.505.50">
    <property type="entry name" value="Sigma 54 modulation/S30EA ribosomal protein, C-terminal domain"/>
    <property type="match status" value="2"/>
</dbReference>